<dbReference type="AlphaFoldDB" id="A0A0A2TFU1"/>
<proteinExistence type="predicted"/>
<accession>A0A0A2TFU1</accession>
<reference evidence="1 2" key="1">
    <citation type="journal article" date="2015" name="Stand. Genomic Sci.">
        <title>High quality draft genome sequence of the moderately halophilic bacterium Pontibacillus yanchengensis Y32(T) and comparison among Pontibacillus genomes.</title>
        <authorList>
            <person name="Huang J."/>
            <person name="Qiao Z.X."/>
            <person name="Tang J.W."/>
            <person name="Wang G."/>
        </authorList>
    </citation>
    <scope>NUCLEOTIDE SEQUENCE [LARGE SCALE GENOMIC DNA]</scope>
    <source>
        <strain evidence="1 2">Y32</strain>
    </source>
</reference>
<protein>
    <submittedName>
        <fullName evidence="1">Uncharacterized protein</fullName>
    </submittedName>
</protein>
<name>A0A0A2TFU1_9BACI</name>
<dbReference type="STRING" id="1385514.N782_06465"/>
<sequence>MFRFNYHKGKAFKSEIRRDIIFKYLIGKKPARVLSYEHEFNNAKRIAQKGESIPPDIREKKLYGFPLIRVMADYYEEHGELLTLRQSFQHCVRDISRATRW</sequence>
<dbReference type="RefSeq" id="WP_036817997.1">
    <property type="nucleotide sequence ID" value="NZ_AVBF01000015.1"/>
</dbReference>
<organism evidence="1 2">
    <name type="scientific">Pontibacillus yanchengensis Y32</name>
    <dbReference type="NCBI Taxonomy" id="1385514"/>
    <lineage>
        <taxon>Bacteria</taxon>
        <taxon>Bacillati</taxon>
        <taxon>Bacillota</taxon>
        <taxon>Bacilli</taxon>
        <taxon>Bacillales</taxon>
        <taxon>Bacillaceae</taxon>
        <taxon>Pontibacillus</taxon>
    </lineage>
</organism>
<keyword evidence="2" id="KW-1185">Reference proteome</keyword>
<comment type="caution">
    <text evidence="1">The sequence shown here is derived from an EMBL/GenBank/DDBJ whole genome shotgun (WGS) entry which is preliminary data.</text>
</comment>
<evidence type="ECO:0000313" key="1">
    <source>
        <dbReference type="EMBL" id="KGP73303.1"/>
    </source>
</evidence>
<dbReference type="Proteomes" id="UP000030147">
    <property type="component" value="Unassembled WGS sequence"/>
</dbReference>
<evidence type="ECO:0000313" key="2">
    <source>
        <dbReference type="Proteomes" id="UP000030147"/>
    </source>
</evidence>
<gene>
    <name evidence="1" type="ORF">N782_06465</name>
</gene>
<dbReference type="EMBL" id="AVBF01000015">
    <property type="protein sequence ID" value="KGP73303.1"/>
    <property type="molecule type" value="Genomic_DNA"/>
</dbReference>